<evidence type="ECO:0000313" key="22">
    <source>
        <dbReference type="Proteomes" id="UP000005408"/>
    </source>
</evidence>
<dbReference type="PRINTS" id="PR00219">
    <property type="entry name" value="SYNAPTOBREVN"/>
</dbReference>
<dbReference type="InterPro" id="IPR001388">
    <property type="entry name" value="Synaptobrevin-like"/>
</dbReference>
<dbReference type="GO" id="GO:0015031">
    <property type="term" value="P:protein transport"/>
    <property type="evidence" value="ECO:0007669"/>
    <property type="project" value="UniProtKB-KW"/>
</dbReference>
<proteinExistence type="inferred from homology"/>
<reference evidence="20" key="1">
    <citation type="journal article" date="2012" name="Nature">
        <title>The oyster genome reveals stress adaptation and complexity of shell formation.</title>
        <authorList>
            <person name="Zhang G."/>
            <person name="Fang X."/>
            <person name="Guo X."/>
            <person name="Li L."/>
            <person name="Luo R."/>
            <person name="Xu F."/>
            <person name="Yang P."/>
            <person name="Zhang L."/>
            <person name="Wang X."/>
            <person name="Qi H."/>
            <person name="Xiong Z."/>
            <person name="Que H."/>
            <person name="Xie Y."/>
            <person name="Holland P.W."/>
            <person name="Paps J."/>
            <person name="Zhu Y."/>
            <person name="Wu F."/>
            <person name="Chen Y."/>
            <person name="Wang J."/>
            <person name="Peng C."/>
            <person name="Meng J."/>
            <person name="Yang L."/>
            <person name="Liu J."/>
            <person name="Wen B."/>
            <person name="Zhang N."/>
            <person name="Huang Z."/>
            <person name="Zhu Q."/>
            <person name="Feng Y."/>
            <person name="Mount A."/>
            <person name="Hedgecock D."/>
            <person name="Xu Z."/>
            <person name="Liu Y."/>
            <person name="Domazet-Loso T."/>
            <person name="Du Y."/>
            <person name="Sun X."/>
            <person name="Zhang S."/>
            <person name="Liu B."/>
            <person name="Cheng P."/>
            <person name="Jiang X."/>
            <person name="Li J."/>
            <person name="Fan D."/>
            <person name="Wang W."/>
            <person name="Fu W."/>
            <person name="Wang T."/>
            <person name="Wang B."/>
            <person name="Zhang J."/>
            <person name="Peng Z."/>
            <person name="Li Y."/>
            <person name="Li N."/>
            <person name="Wang J."/>
            <person name="Chen M."/>
            <person name="He Y."/>
            <person name="Tan F."/>
            <person name="Song X."/>
            <person name="Zheng Q."/>
            <person name="Huang R."/>
            <person name="Yang H."/>
            <person name="Du X."/>
            <person name="Chen L."/>
            <person name="Yang M."/>
            <person name="Gaffney P.M."/>
            <person name="Wang S."/>
            <person name="Luo L."/>
            <person name="She Z."/>
            <person name="Ming Y."/>
            <person name="Huang W."/>
            <person name="Zhang S."/>
            <person name="Huang B."/>
            <person name="Zhang Y."/>
            <person name="Qu T."/>
            <person name="Ni P."/>
            <person name="Miao G."/>
            <person name="Wang J."/>
            <person name="Wang Q."/>
            <person name="Steinberg C.E."/>
            <person name="Wang H."/>
            <person name="Li N."/>
            <person name="Qian L."/>
            <person name="Zhang G."/>
            <person name="Li Y."/>
            <person name="Yang H."/>
            <person name="Liu X."/>
            <person name="Wang J."/>
            <person name="Yin Y."/>
            <person name="Wang J."/>
        </authorList>
    </citation>
    <scope>NUCLEOTIDE SEQUENCE [LARGE SCALE GENOMIC DNA]</scope>
    <source>
        <strain evidence="20">05x7-T-G4-1.051#20</strain>
    </source>
</reference>
<evidence type="ECO:0000256" key="15">
    <source>
        <dbReference type="PROSITE-ProRule" id="PRU00290"/>
    </source>
</evidence>
<dbReference type="GO" id="GO:0030670">
    <property type="term" value="C:phagocytic vesicle membrane"/>
    <property type="evidence" value="ECO:0007669"/>
    <property type="project" value="UniProtKB-SubCell"/>
</dbReference>
<dbReference type="PROSITE" id="PS50859">
    <property type="entry name" value="LONGIN"/>
    <property type="match status" value="1"/>
</dbReference>
<keyword evidence="22" id="KW-1185">Reference proteome</keyword>
<gene>
    <name evidence="20" type="ORF">CGI_10028688</name>
</gene>
<dbReference type="CDD" id="cd14824">
    <property type="entry name" value="Longin"/>
    <property type="match status" value="1"/>
</dbReference>
<dbReference type="EMBL" id="JH816363">
    <property type="protein sequence ID" value="EKC40963.1"/>
    <property type="molecule type" value="Genomic_DNA"/>
</dbReference>
<dbReference type="OrthoDB" id="248747at2759"/>
<evidence type="ECO:0000256" key="1">
    <source>
        <dbReference type="ARBA" id="ARBA00004163"/>
    </source>
</evidence>
<dbReference type="Pfam" id="PF13774">
    <property type="entry name" value="Longin"/>
    <property type="match status" value="1"/>
</dbReference>
<dbReference type="SUPFAM" id="SSF58038">
    <property type="entry name" value="SNARE fusion complex"/>
    <property type="match status" value="1"/>
</dbReference>
<evidence type="ECO:0000256" key="13">
    <source>
        <dbReference type="ARBA" id="ARBA00039269"/>
    </source>
</evidence>
<feature type="domain" description="Longin" evidence="18">
    <location>
        <begin position="7"/>
        <end position="112"/>
    </location>
</feature>
<dbReference type="GO" id="GO:0031201">
    <property type="term" value="C:SNARE complex"/>
    <property type="evidence" value="ECO:0007669"/>
    <property type="project" value="TreeGrafter"/>
</dbReference>
<dbReference type="GO" id="GO:0005484">
    <property type="term" value="F:SNAP receptor activity"/>
    <property type="evidence" value="ECO:0007669"/>
    <property type="project" value="TreeGrafter"/>
</dbReference>
<dbReference type="GO" id="GO:0031902">
    <property type="term" value="C:late endosome membrane"/>
    <property type="evidence" value="ECO:0007669"/>
    <property type="project" value="UniProtKB-SubCell"/>
</dbReference>
<dbReference type="InterPro" id="IPR042855">
    <property type="entry name" value="V_SNARE_CC"/>
</dbReference>
<dbReference type="InterPro" id="IPR011012">
    <property type="entry name" value="Longin-like_dom_sf"/>
</dbReference>
<organism evidence="20">
    <name type="scientific">Magallana gigas</name>
    <name type="common">Pacific oyster</name>
    <name type="synonym">Crassostrea gigas</name>
    <dbReference type="NCBI Taxonomy" id="29159"/>
    <lineage>
        <taxon>Eukaryota</taxon>
        <taxon>Metazoa</taxon>
        <taxon>Spiralia</taxon>
        <taxon>Lophotrochozoa</taxon>
        <taxon>Mollusca</taxon>
        <taxon>Bivalvia</taxon>
        <taxon>Autobranchia</taxon>
        <taxon>Pteriomorphia</taxon>
        <taxon>Ostreida</taxon>
        <taxon>Ostreoidea</taxon>
        <taxon>Ostreidae</taxon>
        <taxon>Magallana</taxon>
    </lineage>
</organism>
<evidence type="ECO:0000256" key="7">
    <source>
        <dbReference type="ARBA" id="ARBA00023136"/>
    </source>
</evidence>
<dbReference type="SMART" id="SM01270">
    <property type="entry name" value="Longin"/>
    <property type="match status" value="1"/>
</dbReference>
<dbReference type="GO" id="GO:0005794">
    <property type="term" value="C:Golgi apparatus"/>
    <property type="evidence" value="ECO:0007669"/>
    <property type="project" value="UniProtKB-SubCell"/>
</dbReference>
<dbReference type="GO" id="GO:0006906">
    <property type="term" value="P:vesicle fusion"/>
    <property type="evidence" value="ECO:0007669"/>
    <property type="project" value="TreeGrafter"/>
</dbReference>
<reference evidence="21" key="2">
    <citation type="submission" date="2022-08" db="UniProtKB">
        <authorList>
            <consortium name="EnsemblMetazoa"/>
        </authorList>
    </citation>
    <scope>IDENTIFICATION</scope>
    <source>
        <strain evidence="21">05x7-T-G4-1.051#20</strain>
    </source>
</reference>
<dbReference type="PANTHER" id="PTHR21136:SF168">
    <property type="entry name" value="VESICLE-ASSOCIATED MEMBRANE PROTEIN 9"/>
    <property type="match status" value="1"/>
</dbReference>
<evidence type="ECO:0000256" key="9">
    <source>
        <dbReference type="ARBA" id="ARBA00037803"/>
    </source>
</evidence>
<dbReference type="InterPro" id="IPR051097">
    <property type="entry name" value="Synaptobrevin-like_transport"/>
</dbReference>
<evidence type="ECO:0000256" key="11">
    <source>
        <dbReference type="ARBA" id="ARBA00037863"/>
    </source>
</evidence>
<dbReference type="GO" id="GO:0030658">
    <property type="term" value="C:transport vesicle membrane"/>
    <property type="evidence" value="ECO:0007669"/>
    <property type="project" value="UniProtKB-SubCell"/>
</dbReference>
<dbReference type="HOGENOM" id="CLU_064620_1_2_1"/>
<name>K1R5G8_MAGGI</name>
<evidence type="ECO:0000313" key="20">
    <source>
        <dbReference type="EMBL" id="EKC40963.1"/>
    </source>
</evidence>
<evidence type="ECO:0000256" key="16">
    <source>
        <dbReference type="SAM" id="Coils"/>
    </source>
</evidence>
<feature type="domain" description="V-SNARE coiled-coil homology" evidence="19">
    <location>
        <begin position="127"/>
        <end position="187"/>
    </location>
</feature>
<evidence type="ECO:0000256" key="10">
    <source>
        <dbReference type="ARBA" id="ARBA00037845"/>
    </source>
</evidence>
<evidence type="ECO:0000256" key="14">
    <source>
        <dbReference type="ARBA" id="ARBA00042194"/>
    </source>
</evidence>
<keyword evidence="5" id="KW-0653">Protein transport</keyword>
<dbReference type="GO" id="GO:0006887">
    <property type="term" value="P:exocytosis"/>
    <property type="evidence" value="ECO:0007669"/>
    <property type="project" value="TreeGrafter"/>
</dbReference>
<comment type="similarity">
    <text evidence="2">Belongs to the synaptobrevin family.</text>
</comment>
<evidence type="ECO:0000256" key="4">
    <source>
        <dbReference type="ARBA" id="ARBA00022692"/>
    </source>
</evidence>
<evidence type="ECO:0000256" key="5">
    <source>
        <dbReference type="ARBA" id="ARBA00022927"/>
    </source>
</evidence>
<sequence length="237" mass="26509">MAITYSSISRGTTILCSHQTGSGSFENVVQSIIKNIPTRNDGKTTYQSESYLFHCVIENGMIYLCAANPDFGKKQPYAYLAEIKRKFQSGTLSMKAVNCGLHELDSEFGFIMAQDMEKFSKPGAGDHVSTLRSQVDDVKNVMTQNIERVLDRGERLENLIDKTEELEASSSQFQKTARKIRKKYWWKNTKMMIIIGVIAFIVLVVIVILILNGLKVFSKEDSKTTVAPTTSKSLSGV</sequence>
<keyword evidence="15 16" id="KW-0175">Coiled coil</keyword>
<dbReference type="PANTHER" id="PTHR21136">
    <property type="entry name" value="SNARE PROTEINS"/>
    <property type="match status" value="1"/>
</dbReference>
<keyword evidence="7 17" id="KW-0472">Membrane</keyword>
<keyword evidence="6 17" id="KW-1133">Transmembrane helix</keyword>
<protein>
    <recommendedName>
        <fullName evidence="13">Vesicle-associated membrane protein 7</fullName>
    </recommendedName>
    <alternativeName>
        <fullName evidence="14">Synaptobrevin-like protein 1</fullName>
    </alternativeName>
</protein>
<feature type="coiled-coil region" evidence="16">
    <location>
        <begin position="146"/>
        <end position="176"/>
    </location>
</feature>
<dbReference type="GO" id="GO:0000149">
    <property type="term" value="F:SNARE binding"/>
    <property type="evidence" value="ECO:0007669"/>
    <property type="project" value="TreeGrafter"/>
</dbReference>
<dbReference type="GO" id="GO:0005765">
    <property type="term" value="C:lysosomal membrane"/>
    <property type="evidence" value="ECO:0007669"/>
    <property type="project" value="UniProtKB-SubCell"/>
</dbReference>
<dbReference type="GO" id="GO:0005789">
    <property type="term" value="C:endoplasmic reticulum membrane"/>
    <property type="evidence" value="ECO:0007669"/>
    <property type="project" value="UniProtKB-SubCell"/>
</dbReference>
<dbReference type="InterPro" id="IPR010908">
    <property type="entry name" value="Longin_dom"/>
</dbReference>
<evidence type="ECO:0000259" key="19">
    <source>
        <dbReference type="PROSITE" id="PS50892"/>
    </source>
</evidence>
<dbReference type="CDD" id="cd15868">
    <property type="entry name" value="R-SNARE_VAMP8"/>
    <property type="match status" value="1"/>
</dbReference>
<comment type="subcellular location">
    <subcellularLocation>
        <location evidence="12">Cytoplasmic vesicle</location>
        <location evidence="12">Phagosome membrane</location>
        <topology evidence="12">Single-pass type IV membrane protein</topology>
    </subcellularLocation>
    <subcellularLocation>
        <location evidence="9">Cytoplasmic vesicle</location>
        <location evidence="9">Secretory vesicle membrane</location>
        <topology evidence="9">Single-pass type IV membrane protein</topology>
    </subcellularLocation>
    <subcellularLocation>
        <location evidence="1">Endoplasmic reticulum membrane</location>
        <topology evidence="1">Single-pass type IV membrane protein</topology>
    </subcellularLocation>
    <subcellularLocation>
        <location evidence="8">Golgi apparatus</location>
        <location evidence="8">trans-Golgi network membrane</location>
        <topology evidence="8">Single-pass type IV membrane protein</topology>
    </subcellularLocation>
    <subcellularLocation>
        <location evidence="10">Late endosome membrane</location>
        <topology evidence="10">Single-pass type IV membrane protein</topology>
    </subcellularLocation>
    <subcellularLocation>
        <location evidence="11">Lysosome membrane</location>
        <topology evidence="11">Single-pass type IV membrane protein</topology>
    </subcellularLocation>
</comment>
<dbReference type="PROSITE" id="PS00417">
    <property type="entry name" value="SYNAPTOBREVIN"/>
    <property type="match status" value="1"/>
</dbReference>
<evidence type="ECO:0000256" key="3">
    <source>
        <dbReference type="ARBA" id="ARBA00022448"/>
    </source>
</evidence>
<dbReference type="Gene3D" id="1.20.5.110">
    <property type="match status" value="1"/>
</dbReference>
<evidence type="ECO:0000313" key="21">
    <source>
        <dbReference type="EnsemblMetazoa" id="G1491.2:cds"/>
    </source>
</evidence>
<evidence type="ECO:0000256" key="17">
    <source>
        <dbReference type="SAM" id="Phobius"/>
    </source>
</evidence>
<keyword evidence="3" id="KW-0813">Transport</keyword>
<dbReference type="AlphaFoldDB" id="K1R5G8"/>
<evidence type="ECO:0000256" key="6">
    <source>
        <dbReference type="ARBA" id="ARBA00022989"/>
    </source>
</evidence>
<dbReference type="Gene3D" id="3.30.450.50">
    <property type="entry name" value="Longin domain"/>
    <property type="match status" value="1"/>
</dbReference>
<keyword evidence="4 17" id="KW-0812">Transmembrane</keyword>
<accession>K1R5G8</accession>
<dbReference type="Proteomes" id="UP000005408">
    <property type="component" value="Unassembled WGS sequence"/>
</dbReference>
<dbReference type="PROSITE" id="PS50892">
    <property type="entry name" value="V_SNARE"/>
    <property type="match status" value="1"/>
</dbReference>
<evidence type="ECO:0000256" key="8">
    <source>
        <dbReference type="ARBA" id="ARBA00037801"/>
    </source>
</evidence>
<evidence type="ECO:0000256" key="2">
    <source>
        <dbReference type="ARBA" id="ARBA00008025"/>
    </source>
</evidence>
<evidence type="ECO:0000259" key="18">
    <source>
        <dbReference type="PROSITE" id="PS50859"/>
    </source>
</evidence>
<evidence type="ECO:0000256" key="12">
    <source>
        <dbReference type="ARBA" id="ARBA00037875"/>
    </source>
</evidence>
<dbReference type="Pfam" id="PF00957">
    <property type="entry name" value="Synaptobrevin"/>
    <property type="match status" value="1"/>
</dbReference>
<dbReference type="OMA" id="RLNFFMW"/>
<dbReference type="EnsemblMetazoa" id="G1491.2">
    <property type="protein sequence ID" value="G1491.2:cds"/>
    <property type="gene ID" value="G1491"/>
</dbReference>
<dbReference type="FunFam" id="1.20.5.110:FF:000004">
    <property type="entry name" value="Vesicle-associated membrane protein 7"/>
    <property type="match status" value="1"/>
</dbReference>
<dbReference type="SUPFAM" id="SSF64356">
    <property type="entry name" value="SNARE-like"/>
    <property type="match status" value="1"/>
</dbReference>
<feature type="transmembrane region" description="Helical" evidence="17">
    <location>
        <begin position="191"/>
        <end position="211"/>
    </location>
</feature>